<dbReference type="InterPro" id="IPR037066">
    <property type="entry name" value="Plug_dom_sf"/>
</dbReference>
<keyword evidence="6" id="KW-1185">Reference proteome</keyword>
<dbReference type="InterPro" id="IPR023997">
    <property type="entry name" value="TonB-dep_OMP_SusC/RagA_CS"/>
</dbReference>
<dbReference type="KEGG" id="mcos:GM418_30465"/>
<dbReference type="GO" id="GO:0009279">
    <property type="term" value="C:cell outer membrane"/>
    <property type="evidence" value="ECO:0007669"/>
    <property type="project" value="UniProtKB-SubCell"/>
</dbReference>
<keyword evidence="1 2" id="KW-0472">Membrane</keyword>
<gene>
    <name evidence="5" type="ORF">GM418_30465</name>
</gene>
<keyword evidence="1" id="KW-0998">Cell outer membrane</keyword>
<comment type="subcellular location">
    <subcellularLocation>
        <location evidence="1">Cell outer membrane</location>
        <topology evidence="1">Multi-pass membrane protein</topology>
    </subcellularLocation>
</comment>
<dbReference type="SUPFAM" id="SSF49464">
    <property type="entry name" value="Carboxypeptidase regulatory domain-like"/>
    <property type="match status" value="1"/>
</dbReference>
<evidence type="ECO:0000313" key="6">
    <source>
        <dbReference type="Proteomes" id="UP000428260"/>
    </source>
</evidence>
<dbReference type="Proteomes" id="UP000428260">
    <property type="component" value="Chromosome"/>
</dbReference>
<comment type="similarity">
    <text evidence="1 2">Belongs to the TonB-dependent receptor family.</text>
</comment>
<dbReference type="AlphaFoldDB" id="A0A6I6JXL9"/>
<dbReference type="InterPro" id="IPR000531">
    <property type="entry name" value="Beta-barrel_TonB"/>
</dbReference>
<protein>
    <submittedName>
        <fullName evidence="5">SusC/RagA family TonB-linked outer membrane protein</fullName>
    </submittedName>
</protein>
<evidence type="ECO:0000313" key="5">
    <source>
        <dbReference type="EMBL" id="QGY47825.1"/>
    </source>
</evidence>
<dbReference type="RefSeq" id="WP_158872061.1">
    <property type="nucleotide sequence ID" value="NZ_CP046401.1"/>
</dbReference>
<proteinExistence type="inferred from homology"/>
<keyword evidence="1" id="KW-1134">Transmembrane beta strand</keyword>
<feature type="domain" description="TonB-dependent receptor plug" evidence="4">
    <location>
        <begin position="122"/>
        <end position="226"/>
    </location>
</feature>
<keyword evidence="1" id="KW-0813">Transport</keyword>
<keyword evidence="2" id="KW-0798">TonB box</keyword>
<evidence type="ECO:0000256" key="2">
    <source>
        <dbReference type="RuleBase" id="RU003357"/>
    </source>
</evidence>
<evidence type="ECO:0000256" key="1">
    <source>
        <dbReference type="PROSITE-ProRule" id="PRU01360"/>
    </source>
</evidence>
<dbReference type="InterPro" id="IPR012910">
    <property type="entry name" value="Plug_dom"/>
</dbReference>
<dbReference type="Pfam" id="PF13715">
    <property type="entry name" value="CarbopepD_reg_2"/>
    <property type="match status" value="1"/>
</dbReference>
<dbReference type="NCBIfam" id="TIGR04056">
    <property type="entry name" value="OMP_RagA_SusC"/>
    <property type="match status" value="1"/>
</dbReference>
<name>A0A6I6JXL9_9BACT</name>
<sequence length="1056" mass="117653">MKKKLLRDYSYLRLWITLVLMISVISSFAQKIEVTGIIKGMDGNFIPGATIVEKGTTNGTVSNVDGEFSFNVEPDATLVVSFVGMLKQEIPVGDQRRFEIALQVDAIGIEEVVAIGYGTRSKQALTGSIVNVNTSELKKINPVNNITNALQGMVPGVVANSGNTPGSGANIQIRGIGTINSTSPLVIVDGIPSDIGRLNPAEIESMSVLKDAASTAIYGARGANGVIVVTTIQGSKSQAPKVTVNARASVSALPPQYDMLNPTEFGEMLWMSYENSGMEPNHPLYGNGATPVIPKYIYPSVTNDIDLSNYSAYDYQIVESTPEGTNWFDYIYQNAITQDYDMTITGGADKLTYGVVFGYTDNLGSVKESGYDRFNFRTNLSMDLYDWLEIGENFGVRAQNDWGRQSDGGEGSSVSMAMLMPRLCPVYDIEGNWAPVTKLVGFSSNRNEPSEIWRQSDYTNKYLSLEGNVYANIRFLKNFTVKTILGVYAGNGWVNQPTEANPWNYSGTSIDKLTVSSSKARNWDWTNTLNYIKTFGDHRVDVMAGFEASSSRSDNMSASREEYFLQTEEYFVLSAGEGTQTNSGSYSESSSASYFGRLHYEYKDKYFFDGIVRHDGSSVFAENYRWGTFPSFAGGWIISNEEFMNSVDWMDLLKFRASWGQSGNNRIGTYNGFSTFQTNINYSYYPIDGSNDSPISGFETKAFGNRNAKWETTTTVNFGLDITVLEKFSLGLDLWNKKTSDMLYPKAIPAVYGYASAPSVNIGDMLNKGFDLSFDYKGKSSNNVFTYHINLVASRYKNELENLSDAEDEVNYGSIYRDQYYTYAKKGTSFPEFYGYEVLGIFQTDGEAEAYFPNELDPTYNKAGHFIFADINDDKVINSDDRTSIGNPHPDLTLGLNLNFTYKNFDLSAMFYSSIGNDVLNLDRRILDFNYMEFWRGTRRLYDSWGSPHLSNNADAKMPLAEINDQVSQLPSSYYVEDGSYLRLRNLQVGYTFSNTVINKIGLENLRLYVVAQNLVTITGYDGLDPAFYSSGINFGVDAGRWPTVKTYMFGINVTF</sequence>
<dbReference type="SUPFAM" id="SSF56935">
    <property type="entry name" value="Porins"/>
    <property type="match status" value="1"/>
</dbReference>
<evidence type="ECO:0000259" key="4">
    <source>
        <dbReference type="Pfam" id="PF07715"/>
    </source>
</evidence>
<dbReference type="InterPro" id="IPR039426">
    <property type="entry name" value="TonB-dep_rcpt-like"/>
</dbReference>
<feature type="domain" description="TonB-dependent receptor-like beta-barrel" evidence="3">
    <location>
        <begin position="451"/>
        <end position="1015"/>
    </location>
</feature>
<dbReference type="EMBL" id="CP046401">
    <property type="protein sequence ID" value="QGY47825.1"/>
    <property type="molecule type" value="Genomic_DNA"/>
</dbReference>
<dbReference type="Pfam" id="PF07715">
    <property type="entry name" value="Plug"/>
    <property type="match status" value="1"/>
</dbReference>
<accession>A0A6I6JXL9</accession>
<dbReference type="PROSITE" id="PS52016">
    <property type="entry name" value="TONB_DEPENDENT_REC_3"/>
    <property type="match status" value="1"/>
</dbReference>
<dbReference type="InterPro" id="IPR023996">
    <property type="entry name" value="TonB-dep_OMP_SusC/RagA"/>
</dbReference>
<organism evidence="5 6">
    <name type="scientific">Maribellus comscasis</name>
    <dbReference type="NCBI Taxonomy" id="2681766"/>
    <lineage>
        <taxon>Bacteria</taxon>
        <taxon>Pseudomonadati</taxon>
        <taxon>Bacteroidota</taxon>
        <taxon>Bacteroidia</taxon>
        <taxon>Marinilabiliales</taxon>
        <taxon>Prolixibacteraceae</taxon>
        <taxon>Maribellus</taxon>
    </lineage>
</organism>
<dbReference type="InterPro" id="IPR008969">
    <property type="entry name" value="CarboxyPept-like_regulatory"/>
</dbReference>
<dbReference type="NCBIfam" id="TIGR04057">
    <property type="entry name" value="SusC_RagA_signa"/>
    <property type="match status" value="1"/>
</dbReference>
<dbReference type="Gene3D" id="2.170.130.10">
    <property type="entry name" value="TonB-dependent receptor, plug domain"/>
    <property type="match status" value="1"/>
</dbReference>
<dbReference type="Pfam" id="PF00593">
    <property type="entry name" value="TonB_dep_Rec_b-barrel"/>
    <property type="match status" value="1"/>
</dbReference>
<reference evidence="5 6" key="1">
    <citation type="submission" date="2019-11" db="EMBL/GenBank/DDBJ databases">
        <authorList>
            <person name="Zheng R.K."/>
            <person name="Sun C.M."/>
        </authorList>
    </citation>
    <scope>NUCLEOTIDE SEQUENCE [LARGE SCALE GENOMIC DNA]</scope>
    <source>
        <strain evidence="5 6">WC007</strain>
    </source>
</reference>
<evidence type="ECO:0000259" key="3">
    <source>
        <dbReference type="Pfam" id="PF00593"/>
    </source>
</evidence>
<keyword evidence="1" id="KW-0812">Transmembrane</keyword>